<dbReference type="Proteomes" id="UP000639606">
    <property type="component" value="Unassembled WGS sequence"/>
</dbReference>
<reference evidence="1" key="2">
    <citation type="submission" date="2020-09" db="EMBL/GenBank/DDBJ databases">
        <authorList>
            <person name="Sun Q."/>
            <person name="Ohkuma M."/>
        </authorList>
    </citation>
    <scope>NUCLEOTIDE SEQUENCE</scope>
    <source>
        <strain evidence="1">JCM 3313</strain>
    </source>
</reference>
<organism evidence="1 2">
    <name type="scientific">Saccharothrix coeruleofusca</name>
    <dbReference type="NCBI Taxonomy" id="33919"/>
    <lineage>
        <taxon>Bacteria</taxon>
        <taxon>Bacillati</taxon>
        <taxon>Actinomycetota</taxon>
        <taxon>Actinomycetes</taxon>
        <taxon>Pseudonocardiales</taxon>
        <taxon>Pseudonocardiaceae</taxon>
        <taxon>Saccharothrix</taxon>
    </lineage>
</organism>
<accession>A0A918ALX5</accession>
<dbReference type="AlphaFoldDB" id="A0A918ALX5"/>
<dbReference type="RefSeq" id="WP_189223697.1">
    <property type="nucleotide sequence ID" value="NZ_BMRG01000004.1"/>
</dbReference>
<dbReference type="EMBL" id="BMRG01000004">
    <property type="protein sequence ID" value="GGP54431.1"/>
    <property type="molecule type" value="Genomic_DNA"/>
</dbReference>
<gene>
    <name evidence="1" type="ORF">GCM10010185_28670</name>
</gene>
<keyword evidence="2" id="KW-1185">Reference proteome</keyword>
<sequence>MSDLREFVLEGLAEDERRAAEGKTPLLQDAEQMGRLRVMRTDDGRGLLLAAGGTVPIVDDPPVTFREKVEFLRAEVEAGADEPTLRMLAAAYDTRVGWQEEWRTYV</sequence>
<proteinExistence type="predicted"/>
<name>A0A918ALX5_9PSEU</name>
<evidence type="ECO:0000313" key="1">
    <source>
        <dbReference type="EMBL" id="GGP54431.1"/>
    </source>
</evidence>
<protein>
    <submittedName>
        <fullName evidence="1">Uncharacterized protein</fullName>
    </submittedName>
</protein>
<comment type="caution">
    <text evidence="1">The sequence shown here is derived from an EMBL/GenBank/DDBJ whole genome shotgun (WGS) entry which is preliminary data.</text>
</comment>
<evidence type="ECO:0000313" key="2">
    <source>
        <dbReference type="Proteomes" id="UP000639606"/>
    </source>
</evidence>
<reference evidence="1" key="1">
    <citation type="journal article" date="2014" name="Int. J. Syst. Evol. Microbiol.">
        <title>Complete genome sequence of Corynebacterium casei LMG S-19264T (=DSM 44701T), isolated from a smear-ripened cheese.</title>
        <authorList>
            <consortium name="US DOE Joint Genome Institute (JGI-PGF)"/>
            <person name="Walter F."/>
            <person name="Albersmeier A."/>
            <person name="Kalinowski J."/>
            <person name="Ruckert C."/>
        </authorList>
    </citation>
    <scope>NUCLEOTIDE SEQUENCE</scope>
    <source>
        <strain evidence="1">JCM 3313</strain>
    </source>
</reference>